<reference evidence="1 2" key="1">
    <citation type="submission" date="2016-11" db="EMBL/GenBank/DDBJ databases">
        <authorList>
            <person name="Jaros S."/>
            <person name="Januszkiewicz K."/>
            <person name="Wedrychowicz H."/>
        </authorList>
    </citation>
    <scope>NUCLEOTIDE SEQUENCE [LARGE SCALE GENOMIC DNA]</scope>
    <source>
        <strain evidence="1 2">ATCC 23634</strain>
    </source>
</reference>
<keyword evidence="2" id="KW-1185">Reference proteome</keyword>
<dbReference type="STRING" id="665118.SAMN02983003_1668"/>
<evidence type="ECO:0000313" key="2">
    <source>
        <dbReference type="Proteomes" id="UP000183447"/>
    </source>
</evidence>
<dbReference type="Proteomes" id="UP000183447">
    <property type="component" value="Unassembled WGS sequence"/>
</dbReference>
<sequence>MEATDLSRRLVLLNDHESFWLDCLRAACKGQVPRPTLARAQALRRLFSAQTPPLGTEEADHGQP</sequence>
<dbReference type="RefSeq" id="WP_072340783.1">
    <property type="nucleotide sequence ID" value="NZ_FPKU01000001.1"/>
</dbReference>
<name>A0A1K2HWN4_9HYPH</name>
<protein>
    <submittedName>
        <fullName evidence="1">Uncharacterized protein</fullName>
    </submittedName>
</protein>
<dbReference type="AlphaFoldDB" id="A0A1K2HWN4"/>
<dbReference type="EMBL" id="FPKU01000001">
    <property type="protein sequence ID" value="SFZ83475.1"/>
    <property type="molecule type" value="Genomic_DNA"/>
</dbReference>
<gene>
    <name evidence="1" type="ORF">SAMN02983003_1668</name>
</gene>
<evidence type="ECO:0000313" key="1">
    <source>
        <dbReference type="EMBL" id="SFZ83475.1"/>
    </source>
</evidence>
<proteinExistence type="predicted"/>
<accession>A0A1K2HWN4</accession>
<organism evidence="1 2">
    <name type="scientific">Devosia enhydra</name>
    <dbReference type="NCBI Taxonomy" id="665118"/>
    <lineage>
        <taxon>Bacteria</taxon>
        <taxon>Pseudomonadati</taxon>
        <taxon>Pseudomonadota</taxon>
        <taxon>Alphaproteobacteria</taxon>
        <taxon>Hyphomicrobiales</taxon>
        <taxon>Devosiaceae</taxon>
        <taxon>Devosia</taxon>
    </lineage>
</organism>